<evidence type="ECO:0000313" key="10">
    <source>
        <dbReference type="EMBL" id="KFI66280.1"/>
    </source>
</evidence>
<evidence type="ECO:0000256" key="9">
    <source>
        <dbReference type="SAM" id="Phobius"/>
    </source>
</evidence>
<feature type="transmembrane region" description="Helical" evidence="9">
    <location>
        <begin position="42"/>
        <end position="75"/>
    </location>
</feature>
<comment type="subcellular location">
    <subcellularLocation>
        <location evidence="1 8">Cell membrane</location>
        <topology evidence="1 8">Multi-pass membrane protein</topology>
    </subcellularLocation>
</comment>
<dbReference type="GO" id="GO:0015225">
    <property type="term" value="F:biotin transmembrane transporter activity"/>
    <property type="evidence" value="ECO:0007669"/>
    <property type="project" value="UniProtKB-UniRule"/>
</dbReference>
<dbReference type="GO" id="GO:0005886">
    <property type="term" value="C:plasma membrane"/>
    <property type="evidence" value="ECO:0007669"/>
    <property type="project" value="UniProtKB-SubCell"/>
</dbReference>
<evidence type="ECO:0000256" key="4">
    <source>
        <dbReference type="ARBA" id="ARBA00022475"/>
    </source>
</evidence>
<keyword evidence="5 9" id="KW-0812">Transmembrane</keyword>
<reference evidence="10 11" key="1">
    <citation type="submission" date="2014-03" db="EMBL/GenBank/DDBJ databases">
        <title>Genomics of Bifidobacteria.</title>
        <authorList>
            <person name="Ventura M."/>
            <person name="Milani C."/>
            <person name="Lugli G.A."/>
        </authorList>
    </citation>
    <scope>NUCLEOTIDE SEQUENCE [LARGE SCALE GENOMIC DNA]</scope>
    <source>
        <strain evidence="10 11">LMG 21814</strain>
    </source>
</reference>
<accession>A0A087B5I0</accession>
<dbReference type="PANTHER" id="PTHR34295:SF4">
    <property type="entry name" value="BIOTIN TRANSPORTER BIOY-RELATED"/>
    <property type="match status" value="1"/>
</dbReference>
<proteinExistence type="inferred from homology"/>
<dbReference type="Pfam" id="PF02632">
    <property type="entry name" value="BioY"/>
    <property type="match status" value="1"/>
</dbReference>
<name>A0A087B5I0_BIFLN</name>
<dbReference type="PANTHER" id="PTHR34295">
    <property type="entry name" value="BIOTIN TRANSPORTER BIOY"/>
    <property type="match status" value="1"/>
</dbReference>
<dbReference type="RefSeq" id="WP_032684203.1">
    <property type="nucleotide sequence ID" value="NZ_JAERWE010000014.1"/>
</dbReference>
<keyword evidence="7 8" id="KW-0472">Membrane</keyword>
<evidence type="ECO:0000256" key="3">
    <source>
        <dbReference type="ARBA" id="ARBA00022448"/>
    </source>
</evidence>
<comment type="caution">
    <text evidence="10">The sequence shown here is derived from an EMBL/GenBank/DDBJ whole genome shotgun (WGS) entry which is preliminary data.</text>
</comment>
<gene>
    <name evidence="10" type="ORF">BLSS_1118</name>
</gene>
<evidence type="ECO:0000256" key="7">
    <source>
        <dbReference type="ARBA" id="ARBA00023136"/>
    </source>
</evidence>
<comment type="similarity">
    <text evidence="2 8">Belongs to the BioY family.</text>
</comment>
<evidence type="ECO:0000313" key="11">
    <source>
        <dbReference type="Proteomes" id="UP000029024"/>
    </source>
</evidence>
<feature type="transmembrane region" description="Helical" evidence="9">
    <location>
        <begin position="81"/>
        <end position="105"/>
    </location>
</feature>
<evidence type="ECO:0000256" key="2">
    <source>
        <dbReference type="ARBA" id="ARBA00010692"/>
    </source>
</evidence>
<dbReference type="Gene3D" id="1.10.1760.20">
    <property type="match status" value="1"/>
</dbReference>
<keyword evidence="6 9" id="KW-1133">Transmembrane helix</keyword>
<dbReference type="InterPro" id="IPR003784">
    <property type="entry name" value="BioY"/>
</dbReference>
<feature type="transmembrane region" description="Helical" evidence="9">
    <location>
        <begin position="112"/>
        <end position="131"/>
    </location>
</feature>
<evidence type="ECO:0000256" key="1">
    <source>
        <dbReference type="ARBA" id="ARBA00004651"/>
    </source>
</evidence>
<dbReference type="Proteomes" id="UP000029024">
    <property type="component" value="Unassembled WGS sequence"/>
</dbReference>
<dbReference type="AlphaFoldDB" id="A0A087B5I0"/>
<dbReference type="PIRSF" id="PIRSF016661">
    <property type="entry name" value="BioY"/>
    <property type="match status" value="1"/>
</dbReference>
<evidence type="ECO:0000256" key="8">
    <source>
        <dbReference type="PIRNR" id="PIRNR016661"/>
    </source>
</evidence>
<evidence type="ECO:0000256" key="6">
    <source>
        <dbReference type="ARBA" id="ARBA00022989"/>
    </source>
</evidence>
<organism evidence="10 11">
    <name type="scientific">Bifidobacterium longum subsp. suis</name>
    <dbReference type="NCBI Taxonomy" id="1695"/>
    <lineage>
        <taxon>Bacteria</taxon>
        <taxon>Bacillati</taxon>
        <taxon>Actinomycetota</taxon>
        <taxon>Actinomycetes</taxon>
        <taxon>Bifidobacteriales</taxon>
        <taxon>Bifidobacteriaceae</taxon>
        <taxon>Bifidobacterium</taxon>
    </lineage>
</organism>
<keyword evidence="4 8" id="KW-1003">Cell membrane</keyword>
<keyword evidence="3 8" id="KW-0813">Transport</keyword>
<sequence length="188" mass="19550">MASHVHFTSRDLVRIAMFAALLSVFSFIRIPVGPVPITLQTLAVMLAGLILGPVNGMLSVLLMLVLTFVGIPLLGGNGGPAIFVGVSAGYLYGWILGALVIGLIAHQGHRLVWWKSALASLVGGVLIPYAIGFPVQALVMGAPLKGVIISGMIFVPGDIAKVVIATLIATALMRAYPAAFPESLRAGK</sequence>
<feature type="transmembrane region" description="Helical" evidence="9">
    <location>
        <begin position="12"/>
        <end position="30"/>
    </location>
</feature>
<dbReference type="EMBL" id="JGZA01000031">
    <property type="protein sequence ID" value="KFI66280.1"/>
    <property type="molecule type" value="Genomic_DNA"/>
</dbReference>
<protein>
    <recommendedName>
        <fullName evidence="8">Biotin transporter</fullName>
    </recommendedName>
</protein>
<evidence type="ECO:0000256" key="5">
    <source>
        <dbReference type="ARBA" id="ARBA00022692"/>
    </source>
</evidence>